<dbReference type="OrthoDB" id="624345at2759"/>
<dbReference type="Pfam" id="PF13855">
    <property type="entry name" value="LRR_8"/>
    <property type="match status" value="1"/>
</dbReference>
<dbReference type="PROSITE" id="PS51450">
    <property type="entry name" value="LRR"/>
    <property type="match status" value="1"/>
</dbReference>
<dbReference type="SMART" id="SM00369">
    <property type="entry name" value="LRR_TYP"/>
    <property type="match status" value="2"/>
</dbReference>
<dbReference type="CDD" id="cd18186">
    <property type="entry name" value="BTB_POZ_ZBTB_KLHL-like"/>
    <property type="match status" value="1"/>
</dbReference>
<sequence length="376" mass="43469">MELKCVFEEKLDLSGEIYYTSVIQSISLIKPNTKIRKISGKHVNGKKDEDVKVIKFENTTVNYFPQGLNKIFLNLIAVFIYNCGLKSITRRDLTGLKNLRTLHCSRNKITSLQSNLFQNMAKLKYISFRENDLHCISSDVFKPLSKNYYKIDLRNNRSIDAFYCSSRTPIMDEKHVDSIAQFWTMIDDMCNKNKNISSDRFKDLWKTGLCSDVTIVTETEKFKAHKVVLAVQSSVFASIFDNDMKDRPSGEIHLKNLNADIVKIFIKFFYVGEFERRELAGLKELLNLAEKFKVQNLLSIVEDMIIDDLNDDNAIEVLEFGCRFNCDGIKTSAFEVIQSMFDEPLKDDLINQPEAVTELVEAQRNFKSTLEKYKQI</sequence>
<dbReference type="InterPro" id="IPR044714">
    <property type="entry name" value="AtSIBP1-like"/>
</dbReference>
<dbReference type="InterPro" id="IPR011333">
    <property type="entry name" value="SKP1/BTB/POZ_sf"/>
</dbReference>
<keyword evidence="1" id="KW-0433">Leucine-rich repeat</keyword>
<protein>
    <submittedName>
        <fullName evidence="4">CLUMA_CG016978, isoform A</fullName>
    </submittedName>
</protein>
<accession>A0A1J1IUR6</accession>
<dbReference type="InterPro" id="IPR032675">
    <property type="entry name" value="LRR_dom_sf"/>
</dbReference>
<evidence type="ECO:0000313" key="5">
    <source>
        <dbReference type="Proteomes" id="UP000183832"/>
    </source>
</evidence>
<keyword evidence="2" id="KW-0677">Repeat</keyword>
<dbReference type="SUPFAM" id="SSF54695">
    <property type="entry name" value="POZ domain"/>
    <property type="match status" value="1"/>
</dbReference>
<feature type="domain" description="BTB" evidence="3">
    <location>
        <begin position="211"/>
        <end position="278"/>
    </location>
</feature>
<gene>
    <name evidence="4" type="ORF">CLUMA_CG016978</name>
</gene>
<evidence type="ECO:0000259" key="3">
    <source>
        <dbReference type="PROSITE" id="PS50097"/>
    </source>
</evidence>
<dbReference type="SMART" id="SM00225">
    <property type="entry name" value="BTB"/>
    <property type="match status" value="1"/>
</dbReference>
<name>A0A1J1IUR6_9DIPT</name>
<evidence type="ECO:0000313" key="4">
    <source>
        <dbReference type="EMBL" id="CRL03848.1"/>
    </source>
</evidence>
<reference evidence="4 5" key="1">
    <citation type="submission" date="2015-04" db="EMBL/GenBank/DDBJ databases">
        <authorList>
            <person name="Syromyatnikov M.Y."/>
            <person name="Popov V.N."/>
        </authorList>
    </citation>
    <scope>NUCLEOTIDE SEQUENCE [LARGE SCALE GENOMIC DNA]</scope>
</reference>
<dbReference type="PROSITE" id="PS50097">
    <property type="entry name" value="BTB"/>
    <property type="match status" value="1"/>
</dbReference>
<dbReference type="EMBL" id="CVRI01000060">
    <property type="protein sequence ID" value="CRL03848.1"/>
    <property type="molecule type" value="Genomic_DNA"/>
</dbReference>
<dbReference type="InterPro" id="IPR003591">
    <property type="entry name" value="Leu-rich_rpt_typical-subtyp"/>
</dbReference>
<dbReference type="InterPro" id="IPR001611">
    <property type="entry name" value="Leu-rich_rpt"/>
</dbReference>
<organism evidence="4 5">
    <name type="scientific">Clunio marinus</name>
    <dbReference type="NCBI Taxonomy" id="568069"/>
    <lineage>
        <taxon>Eukaryota</taxon>
        <taxon>Metazoa</taxon>
        <taxon>Ecdysozoa</taxon>
        <taxon>Arthropoda</taxon>
        <taxon>Hexapoda</taxon>
        <taxon>Insecta</taxon>
        <taxon>Pterygota</taxon>
        <taxon>Neoptera</taxon>
        <taxon>Endopterygota</taxon>
        <taxon>Diptera</taxon>
        <taxon>Nematocera</taxon>
        <taxon>Chironomoidea</taxon>
        <taxon>Chironomidae</taxon>
        <taxon>Clunio</taxon>
    </lineage>
</organism>
<dbReference type="PANTHER" id="PTHR46672">
    <property type="entry name" value="OS08G0495500 PROTEIN-RELATED"/>
    <property type="match status" value="1"/>
</dbReference>
<evidence type="ECO:0000256" key="1">
    <source>
        <dbReference type="ARBA" id="ARBA00022614"/>
    </source>
</evidence>
<dbReference type="AlphaFoldDB" id="A0A1J1IUR6"/>
<dbReference type="Gene3D" id="3.30.710.10">
    <property type="entry name" value="Potassium Channel Kv1.1, Chain A"/>
    <property type="match status" value="1"/>
</dbReference>
<dbReference type="Proteomes" id="UP000183832">
    <property type="component" value="Unassembled WGS sequence"/>
</dbReference>
<dbReference type="Pfam" id="PF00651">
    <property type="entry name" value="BTB"/>
    <property type="match status" value="1"/>
</dbReference>
<dbReference type="Gene3D" id="3.80.10.10">
    <property type="entry name" value="Ribonuclease Inhibitor"/>
    <property type="match status" value="1"/>
</dbReference>
<dbReference type="SUPFAM" id="SSF52058">
    <property type="entry name" value="L domain-like"/>
    <property type="match status" value="1"/>
</dbReference>
<evidence type="ECO:0000256" key="2">
    <source>
        <dbReference type="ARBA" id="ARBA00022737"/>
    </source>
</evidence>
<keyword evidence="5" id="KW-1185">Reference proteome</keyword>
<dbReference type="InterPro" id="IPR000210">
    <property type="entry name" value="BTB/POZ_dom"/>
</dbReference>
<dbReference type="STRING" id="568069.A0A1J1IUR6"/>
<proteinExistence type="predicted"/>